<protein>
    <submittedName>
        <fullName evidence="1">Uncharacterized protein</fullName>
    </submittedName>
</protein>
<dbReference type="Proteomes" id="UP000308600">
    <property type="component" value="Unassembled WGS sequence"/>
</dbReference>
<keyword evidence="2" id="KW-1185">Reference proteome</keyword>
<name>A0ACD3ATZ6_9AGAR</name>
<evidence type="ECO:0000313" key="2">
    <source>
        <dbReference type="Proteomes" id="UP000308600"/>
    </source>
</evidence>
<reference evidence="1 2" key="1">
    <citation type="journal article" date="2019" name="Nat. Ecol. Evol.">
        <title>Megaphylogeny resolves global patterns of mushroom evolution.</title>
        <authorList>
            <person name="Varga T."/>
            <person name="Krizsan K."/>
            <person name="Foldi C."/>
            <person name="Dima B."/>
            <person name="Sanchez-Garcia M."/>
            <person name="Sanchez-Ramirez S."/>
            <person name="Szollosi G.J."/>
            <person name="Szarkandi J.G."/>
            <person name="Papp V."/>
            <person name="Albert L."/>
            <person name="Andreopoulos W."/>
            <person name="Angelini C."/>
            <person name="Antonin V."/>
            <person name="Barry K.W."/>
            <person name="Bougher N.L."/>
            <person name="Buchanan P."/>
            <person name="Buyck B."/>
            <person name="Bense V."/>
            <person name="Catcheside P."/>
            <person name="Chovatia M."/>
            <person name="Cooper J."/>
            <person name="Damon W."/>
            <person name="Desjardin D."/>
            <person name="Finy P."/>
            <person name="Geml J."/>
            <person name="Haridas S."/>
            <person name="Hughes K."/>
            <person name="Justo A."/>
            <person name="Karasinski D."/>
            <person name="Kautmanova I."/>
            <person name="Kiss B."/>
            <person name="Kocsube S."/>
            <person name="Kotiranta H."/>
            <person name="LaButti K.M."/>
            <person name="Lechner B.E."/>
            <person name="Liimatainen K."/>
            <person name="Lipzen A."/>
            <person name="Lukacs Z."/>
            <person name="Mihaltcheva S."/>
            <person name="Morgado L.N."/>
            <person name="Niskanen T."/>
            <person name="Noordeloos M.E."/>
            <person name="Ohm R.A."/>
            <person name="Ortiz-Santana B."/>
            <person name="Ovrebo C."/>
            <person name="Racz N."/>
            <person name="Riley R."/>
            <person name="Savchenko A."/>
            <person name="Shiryaev A."/>
            <person name="Soop K."/>
            <person name="Spirin V."/>
            <person name="Szebenyi C."/>
            <person name="Tomsovsky M."/>
            <person name="Tulloss R.E."/>
            <person name="Uehling J."/>
            <person name="Grigoriev I.V."/>
            <person name="Vagvolgyi C."/>
            <person name="Papp T."/>
            <person name="Martin F.M."/>
            <person name="Miettinen O."/>
            <person name="Hibbett D.S."/>
            <person name="Nagy L.G."/>
        </authorList>
    </citation>
    <scope>NUCLEOTIDE SEQUENCE [LARGE SCALE GENOMIC DNA]</scope>
    <source>
        <strain evidence="1 2">NL-1719</strain>
    </source>
</reference>
<sequence length="390" mass="42641">MFFSPSSKGLHHDRDSIPQKKEGRAEEKTSARIDGVSARMLAIVLETAGEPATISFLRHAASTAQVTLKTVQNMKEHQEQFQQLADECCALVYVMHTSPKRGTSRENDGTIDYTAAARTLDNTISKINYFALRSASRRWWQRFVLGRYDLNKIGKFRHDLNYVRTLFEFADKNQTILTLAHQCYELQTSSQSQALQSQSLLVDSPGGGHSHQPQPQANEGNAATSLHSTSEGVVRTSGAPSLLVSPLPLSIPGGQQGQPIHRDVVRRMDILGPGTEPQARIAAPGVSSDNGHVHPLDAVSPPMATMPSPAPPMPSTSTPLFAAGFPFNGVLDKVQTTNIEGDYNVSKVNKKVINTNSNYTYMNGRRKASPYNAHRARDDSNDAYGGDDDD</sequence>
<evidence type="ECO:0000313" key="1">
    <source>
        <dbReference type="EMBL" id="TFK68791.1"/>
    </source>
</evidence>
<organism evidence="1 2">
    <name type="scientific">Pluteus cervinus</name>
    <dbReference type="NCBI Taxonomy" id="181527"/>
    <lineage>
        <taxon>Eukaryota</taxon>
        <taxon>Fungi</taxon>
        <taxon>Dikarya</taxon>
        <taxon>Basidiomycota</taxon>
        <taxon>Agaricomycotina</taxon>
        <taxon>Agaricomycetes</taxon>
        <taxon>Agaricomycetidae</taxon>
        <taxon>Agaricales</taxon>
        <taxon>Pluteineae</taxon>
        <taxon>Pluteaceae</taxon>
        <taxon>Pluteus</taxon>
    </lineage>
</organism>
<proteinExistence type="predicted"/>
<dbReference type="EMBL" id="ML208344">
    <property type="protein sequence ID" value="TFK68791.1"/>
    <property type="molecule type" value="Genomic_DNA"/>
</dbReference>
<accession>A0ACD3ATZ6</accession>
<gene>
    <name evidence="1" type="ORF">BDN72DRAFT_897847</name>
</gene>